<comment type="caution">
    <text evidence="13">The sequence shown here is derived from an EMBL/GenBank/DDBJ whole genome shotgun (WGS) entry which is preliminary data.</text>
</comment>
<keyword evidence="3 10" id="KW-0812">Transmembrane</keyword>
<feature type="compositionally biased region" description="Pro residues" evidence="9">
    <location>
        <begin position="153"/>
        <end position="163"/>
    </location>
</feature>
<keyword evidence="6 10" id="KW-0472">Membrane</keyword>
<accession>A0AAD4N4I5</accession>
<feature type="compositionally biased region" description="Acidic residues" evidence="9">
    <location>
        <begin position="76"/>
        <end position="87"/>
    </location>
</feature>
<dbReference type="InterPro" id="IPR001050">
    <property type="entry name" value="Syndecan"/>
</dbReference>
<evidence type="ECO:0000256" key="9">
    <source>
        <dbReference type="SAM" id="MobiDB-lite"/>
    </source>
</evidence>
<feature type="region of interest" description="Disordered" evidence="9">
    <location>
        <begin position="39"/>
        <end position="169"/>
    </location>
</feature>
<dbReference type="GO" id="GO:0016020">
    <property type="term" value="C:membrane"/>
    <property type="evidence" value="ECO:0007669"/>
    <property type="project" value="UniProtKB-SubCell"/>
</dbReference>
<evidence type="ECO:0000256" key="5">
    <source>
        <dbReference type="ARBA" id="ARBA00022989"/>
    </source>
</evidence>
<dbReference type="Pfam" id="PF01034">
    <property type="entry name" value="Syndecan"/>
    <property type="match status" value="1"/>
</dbReference>
<dbReference type="GO" id="GO:0016477">
    <property type="term" value="P:cell migration"/>
    <property type="evidence" value="ECO:0007669"/>
    <property type="project" value="TreeGrafter"/>
</dbReference>
<feature type="compositionally biased region" description="Basic and acidic residues" evidence="9">
    <location>
        <begin position="56"/>
        <end position="66"/>
    </location>
</feature>
<dbReference type="PANTHER" id="PTHR10915">
    <property type="entry name" value="SYNDECAN"/>
    <property type="match status" value="1"/>
</dbReference>
<evidence type="ECO:0000313" key="14">
    <source>
        <dbReference type="Proteomes" id="UP001201812"/>
    </source>
</evidence>
<feature type="compositionally biased region" description="Low complexity" evidence="9">
    <location>
        <begin position="132"/>
        <end position="152"/>
    </location>
</feature>
<feature type="domain" description="Neurexin/syndecan/glycophorin C" evidence="12">
    <location>
        <begin position="201"/>
        <end position="219"/>
    </location>
</feature>
<evidence type="ECO:0000256" key="10">
    <source>
        <dbReference type="SAM" id="Phobius"/>
    </source>
</evidence>
<keyword evidence="8" id="KW-0357">Heparan sulfate</keyword>
<dbReference type="AlphaFoldDB" id="A0AAD4N4I5"/>
<dbReference type="GO" id="GO:0009986">
    <property type="term" value="C:cell surface"/>
    <property type="evidence" value="ECO:0007669"/>
    <property type="project" value="TreeGrafter"/>
</dbReference>
<feature type="signal peptide" evidence="11">
    <location>
        <begin position="1"/>
        <end position="26"/>
    </location>
</feature>
<proteinExistence type="inferred from homology"/>
<evidence type="ECO:0000256" key="2">
    <source>
        <dbReference type="ARBA" id="ARBA00005343"/>
    </source>
</evidence>
<keyword evidence="14" id="KW-1185">Reference proteome</keyword>
<dbReference type="InterPro" id="IPR027789">
    <property type="entry name" value="Syndecan/Neurexin_dom"/>
</dbReference>
<evidence type="ECO:0000256" key="4">
    <source>
        <dbReference type="ARBA" id="ARBA00022974"/>
    </source>
</evidence>
<dbReference type="InterPro" id="IPR003585">
    <property type="entry name" value="Neurexin-like"/>
</dbReference>
<evidence type="ECO:0000256" key="7">
    <source>
        <dbReference type="ARBA" id="ARBA00023180"/>
    </source>
</evidence>
<feature type="compositionally biased region" description="Low complexity" evidence="9">
    <location>
        <begin position="102"/>
        <end position="121"/>
    </location>
</feature>
<name>A0AAD4N4I5_9BILA</name>
<sequence>MGFYSGLLIRLLCCIWVVTSLPDVQAVISTNAKDLARNSGTKENVVEGSGTAPKGTDFRIPLRPDADTIQSSGVSPDDEDGDVEEGSGDVVEGSGRPPAQIVITTSISPVTSTESTTTPSTARPRHETTAVTPYQPQWVTTTTTRQTPLTPNTRPPSSSPQPPYGTEGETFEMLKPGILAAVTGGAVVGVLMTILLVMFIVYRLRKKDEGSYSLDEPRQPPHYSYAYQKASTKEFYA</sequence>
<evidence type="ECO:0000313" key="13">
    <source>
        <dbReference type="EMBL" id="KAI1716558.1"/>
    </source>
</evidence>
<evidence type="ECO:0000259" key="12">
    <source>
        <dbReference type="SMART" id="SM00294"/>
    </source>
</evidence>
<evidence type="ECO:0000256" key="6">
    <source>
        <dbReference type="ARBA" id="ARBA00023136"/>
    </source>
</evidence>
<evidence type="ECO:0000256" key="3">
    <source>
        <dbReference type="ARBA" id="ARBA00022692"/>
    </source>
</evidence>
<evidence type="ECO:0000256" key="8">
    <source>
        <dbReference type="ARBA" id="ARBA00023207"/>
    </source>
</evidence>
<evidence type="ECO:0000256" key="11">
    <source>
        <dbReference type="SAM" id="SignalP"/>
    </source>
</evidence>
<dbReference type="SMART" id="SM00294">
    <property type="entry name" value="4.1m"/>
    <property type="match status" value="1"/>
</dbReference>
<reference evidence="13" key="1">
    <citation type="submission" date="2022-01" db="EMBL/GenBank/DDBJ databases">
        <title>Genome Sequence Resource for Two Populations of Ditylenchus destructor, the Migratory Endoparasitic Phytonematode.</title>
        <authorList>
            <person name="Zhang H."/>
            <person name="Lin R."/>
            <person name="Xie B."/>
        </authorList>
    </citation>
    <scope>NUCLEOTIDE SEQUENCE</scope>
    <source>
        <strain evidence="13">BazhouSP</strain>
    </source>
</reference>
<gene>
    <name evidence="13" type="ORF">DdX_07620</name>
</gene>
<dbReference type="PANTHER" id="PTHR10915:SF1">
    <property type="entry name" value="SYNDECAN"/>
    <property type="match status" value="1"/>
</dbReference>
<feature type="transmembrane region" description="Helical" evidence="10">
    <location>
        <begin position="178"/>
        <end position="202"/>
    </location>
</feature>
<keyword evidence="4" id="KW-0654">Proteoglycan</keyword>
<dbReference type="EMBL" id="JAKKPZ010000010">
    <property type="protein sequence ID" value="KAI1716558.1"/>
    <property type="molecule type" value="Genomic_DNA"/>
</dbReference>
<comment type="subcellular location">
    <subcellularLocation>
        <location evidence="1">Membrane</location>
        <topology evidence="1">Single-pass type I membrane protein</topology>
    </subcellularLocation>
</comment>
<keyword evidence="7" id="KW-0325">Glycoprotein</keyword>
<dbReference type="Proteomes" id="UP001201812">
    <property type="component" value="Unassembled WGS sequence"/>
</dbReference>
<protein>
    <submittedName>
        <fullName evidence="13">Syndecan domain-containing protein</fullName>
    </submittedName>
</protein>
<comment type="similarity">
    <text evidence="2">Belongs to the syndecan proteoglycan family.</text>
</comment>
<keyword evidence="5 10" id="KW-1133">Transmembrane helix</keyword>
<feature type="chain" id="PRO_5041898451" evidence="11">
    <location>
        <begin position="27"/>
        <end position="237"/>
    </location>
</feature>
<organism evidence="13 14">
    <name type="scientific">Ditylenchus destructor</name>
    <dbReference type="NCBI Taxonomy" id="166010"/>
    <lineage>
        <taxon>Eukaryota</taxon>
        <taxon>Metazoa</taxon>
        <taxon>Ecdysozoa</taxon>
        <taxon>Nematoda</taxon>
        <taxon>Chromadorea</taxon>
        <taxon>Rhabditida</taxon>
        <taxon>Tylenchina</taxon>
        <taxon>Tylenchomorpha</taxon>
        <taxon>Sphaerularioidea</taxon>
        <taxon>Anguinidae</taxon>
        <taxon>Anguininae</taxon>
        <taxon>Ditylenchus</taxon>
    </lineage>
</organism>
<keyword evidence="11" id="KW-0732">Signal</keyword>
<evidence type="ECO:0000256" key="1">
    <source>
        <dbReference type="ARBA" id="ARBA00004479"/>
    </source>
</evidence>